<dbReference type="InterPro" id="IPR003690">
    <property type="entry name" value="MTERF"/>
</dbReference>
<keyword evidence="5" id="KW-1185">Reference proteome</keyword>
<sequence length="112" mass="13176">MLRTQPRIFTRSTSGIRKVVDFFMNELGYSPDVLASKPAFLTYSFEKRVKPRTELLKFLNENNLNQRKAVLYSVLSMTEPEFLKFYILPYKDSFPDMCDTYLSKAEISKIEQ</sequence>
<keyword evidence="3" id="KW-0809">Transit peptide</keyword>
<dbReference type="GO" id="GO:0006353">
    <property type="term" value="P:DNA-templated transcription termination"/>
    <property type="evidence" value="ECO:0007669"/>
    <property type="project" value="UniProtKB-KW"/>
</dbReference>
<dbReference type="PANTHER" id="PTHR13068">
    <property type="entry name" value="CGI-12 PROTEIN-RELATED"/>
    <property type="match status" value="1"/>
</dbReference>
<dbReference type="GO" id="GO:0003676">
    <property type="term" value="F:nucleic acid binding"/>
    <property type="evidence" value="ECO:0007669"/>
    <property type="project" value="InterPro"/>
</dbReference>
<accession>A0AAV1DHR6</accession>
<dbReference type="Pfam" id="PF02536">
    <property type="entry name" value="mTERF"/>
    <property type="match status" value="1"/>
</dbReference>
<name>A0AAV1DHR6_OLDCO</name>
<keyword evidence="2" id="KW-0804">Transcription</keyword>
<organism evidence="4 5">
    <name type="scientific">Oldenlandia corymbosa var. corymbosa</name>
    <dbReference type="NCBI Taxonomy" id="529605"/>
    <lineage>
        <taxon>Eukaryota</taxon>
        <taxon>Viridiplantae</taxon>
        <taxon>Streptophyta</taxon>
        <taxon>Embryophyta</taxon>
        <taxon>Tracheophyta</taxon>
        <taxon>Spermatophyta</taxon>
        <taxon>Magnoliopsida</taxon>
        <taxon>eudicotyledons</taxon>
        <taxon>Gunneridae</taxon>
        <taxon>Pentapetalae</taxon>
        <taxon>asterids</taxon>
        <taxon>lamiids</taxon>
        <taxon>Gentianales</taxon>
        <taxon>Rubiaceae</taxon>
        <taxon>Rubioideae</taxon>
        <taxon>Spermacoceae</taxon>
        <taxon>Hedyotis-Oldenlandia complex</taxon>
        <taxon>Oldenlandia</taxon>
    </lineage>
</organism>
<evidence type="ECO:0000256" key="3">
    <source>
        <dbReference type="ARBA" id="ARBA00022946"/>
    </source>
</evidence>
<comment type="similarity">
    <text evidence="1">Belongs to the mTERF family.</text>
</comment>
<dbReference type="EMBL" id="OX459122">
    <property type="protein sequence ID" value="CAI9106468.1"/>
    <property type="molecule type" value="Genomic_DNA"/>
</dbReference>
<keyword evidence="2" id="KW-0806">Transcription termination</keyword>
<dbReference type="Proteomes" id="UP001161247">
    <property type="component" value="Chromosome 5"/>
</dbReference>
<keyword evidence="2" id="KW-0805">Transcription regulation</keyword>
<dbReference type="PANTHER" id="PTHR13068:SF231">
    <property type="entry name" value="TRANSCRIPTION TERMINATION FACTOR MTERF2, CHLOROPLASTIC-LIKE"/>
    <property type="match status" value="1"/>
</dbReference>
<evidence type="ECO:0000256" key="1">
    <source>
        <dbReference type="ARBA" id="ARBA00007692"/>
    </source>
</evidence>
<gene>
    <name evidence="4" type="ORF">OLC1_LOCUS14961</name>
</gene>
<protein>
    <submittedName>
        <fullName evidence="4">OLC1v1005629C1</fullName>
    </submittedName>
</protein>
<dbReference type="SMART" id="SM00733">
    <property type="entry name" value="Mterf"/>
    <property type="match status" value="2"/>
</dbReference>
<proteinExistence type="inferred from homology"/>
<evidence type="ECO:0000313" key="4">
    <source>
        <dbReference type="EMBL" id="CAI9106468.1"/>
    </source>
</evidence>
<dbReference type="Gene3D" id="1.25.70.10">
    <property type="entry name" value="Transcription termination factor 3, mitochondrial"/>
    <property type="match status" value="1"/>
</dbReference>
<reference evidence="4" key="1">
    <citation type="submission" date="2023-03" db="EMBL/GenBank/DDBJ databases">
        <authorList>
            <person name="Julca I."/>
        </authorList>
    </citation>
    <scope>NUCLEOTIDE SEQUENCE</scope>
</reference>
<evidence type="ECO:0000256" key="2">
    <source>
        <dbReference type="ARBA" id="ARBA00022472"/>
    </source>
</evidence>
<dbReference type="InterPro" id="IPR038538">
    <property type="entry name" value="MTERF_sf"/>
</dbReference>
<evidence type="ECO:0000313" key="5">
    <source>
        <dbReference type="Proteomes" id="UP001161247"/>
    </source>
</evidence>
<dbReference type="AlphaFoldDB" id="A0AAV1DHR6"/>